<feature type="signal peptide" evidence="1">
    <location>
        <begin position="1"/>
        <end position="22"/>
    </location>
</feature>
<dbReference type="InterPro" id="IPR051344">
    <property type="entry name" value="Vgb"/>
</dbReference>
<protein>
    <submittedName>
        <fullName evidence="3">SMP-30/Gluconolaconase/LRE-like region-containing protein</fullName>
    </submittedName>
</protein>
<dbReference type="Gene3D" id="2.120.10.30">
    <property type="entry name" value="TolB, C-terminal domain"/>
    <property type="match status" value="2"/>
</dbReference>
<gene>
    <name evidence="3" type="ORF">SAMN05216271_1142</name>
</gene>
<evidence type="ECO:0000256" key="1">
    <source>
        <dbReference type="SAM" id="SignalP"/>
    </source>
</evidence>
<dbReference type="InterPro" id="IPR054215">
    <property type="entry name" value="DUF6923"/>
</dbReference>
<evidence type="ECO:0000313" key="3">
    <source>
        <dbReference type="EMBL" id="SDS09466.1"/>
    </source>
</evidence>
<dbReference type="OrthoDB" id="30052at2"/>
<feature type="chain" id="PRO_5009256429" evidence="1">
    <location>
        <begin position="23"/>
        <end position="538"/>
    </location>
</feature>
<dbReference type="EMBL" id="LT629763">
    <property type="protein sequence ID" value="SDS09466.1"/>
    <property type="molecule type" value="Genomic_DNA"/>
</dbReference>
<dbReference type="STRING" id="472181.SAMN05216271_1142"/>
<feature type="domain" description="DUF6923" evidence="2">
    <location>
        <begin position="174"/>
        <end position="286"/>
    </location>
</feature>
<dbReference type="PANTHER" id="PTHR40274:SF4">
    <property type="entry name" value="BLL1406 PROTEIN"/>
    <property type="match status" value="1"/>
</dbReference>
<evidence type="ECO:0000313" key="4">
    <source>
        <dbReference type="Proteomes" id="UP000243413"/>
    </source>
</evidence>
<dbReference type="AlphaFoldDB" id="A0A1H1PDX3"/>
<dbReference type="SUPFAM" id="SSF63829">
    <property type="entry name" value="Calcium-dependent phosphotriesterase"/>
    <property type="match status" value="2"/>
</dbReference>
<accession>A0A1H1PDX3</accession>
<evidence type="ECO:0000259" key="2">
    <source>
        <dbReference type="Pfam" id="PF21959"/>
    </source>
</evidence>
<reference evidence="4" key="1">
    <citation type="submission" date="2016-10" db="EMBL/GenBank/DDBJ databases">
        <authorList>
            <person name="Varghese N."/>
            <person name="Submissions S."/>
        </authorList>
    </citation>
    <scope>NUCLEOTIDE SEQUENCE [LARGE SCALE GENOMIC DNA]</scope>
    <source>
        <strain evidence="4">JCM 14963</strain>
    </source>
</reference>
<dbReference type="Pfam" id="PF21959">
    <property type="entry name" value="DUF6923"/>
    <property type="match status" value="1"/>
</dbReference>
<dbReference type="Gene3D" id="2.130.10.10">
    <property type="entry name" value="YVTN repeat-like/Quinoprotein amine dehydrogenase"/>
    <property type="match status" value="1"/>
</dbReference>
<organism evidence="3 4">
    <name type="scientific">Halopseudomonas sabulinigri</name>
    <dbReference type="NCBI Taxonomy" id="472181"/>
    <lineage>
        <taxon>Bacteria</taxon>
        <taxon>Pseudomonadati</taxon>
        <taxon>Pseudomonadota</taxon>
        <taxon>Gammaproteobacteria</taxon>
        <taxon>Pseudomonadales</taxon>
        <taxon>Pseudomonadaceae</taxon>
        <taxon>Halopseudomonas</taxon>
    </lineage>
</organism>
<dbReference type="PANTHER" id="PTHR40274">
    <property type="entry name" value="VIRGINIAMYCIN B LYASE"/>
    <property type="match status" value="1"/>
</dbReference>
<dbReference type="InterPro" id="IPR011042">
    <property type="entry name" value="6-blade_b-propeller_TolB-like"/>
</dbReference>
<dbReference type="InterPro" id="IPR015943">
    <property type="entry name" value="WD40/YVTN_repeat-like_dom_sf"/>
</dbReference>
<dbReference type="Proteomes" id="UP000243413">
    <property type="component" value="Chromosome I"/>
</dbReference>
<dbReference type="RefSeq" id="WP_092284652.1">
    <property type="nucleotide sequence ID" value="NZ_LT629763.1"/>
</dbReference>
<sequence>MKPPFQAAVVAALVSLSSASMAIEYQAPEALVAPSAFKGVHGLAVDQQGRLLAGSVVGSSIYQVDIDSGEVSTLIGPDQGQADDIAIGPNGEMAWTGFQTGKLLMRDNDNAPIREVASGLPGINSLDFNDETGQLYASQVFLGDALWEIDPTGKQAPRLIAKDLGGFNGFEVGSDGWLYGPLWFKGEVVRINPADGTVETVATGFGTPAAANFDSQGNLYAIDTLKGLLKRIDLASGETTNIAQLSSSLDNLAIDSQDRIFVSNMADNSIQQVDPTTGKVRMITSGELAVPAGMALSEDGNALYIADIFAFRKVDTATGEVTDLRRAHGSDIEYPSSVGLSAQRLLLTSLATNTLQIIDRNDHTTLHLLHGLQAPSGAVELDNGDIVVSEMASGKLLRLSGPKLDQQSVLTEGLQGPVQMIRGRDGNLYLTEMAGFLTRVDPASGKLERLVKDLQLPEGLSETADGKFVIAEGAAHRLLLVDPANGDKTVLASDLPIGLPPGPVLPPTGIPTGVAVAADGRIFFGSDIDNGLYELTPK</sequence>
<name>A0A1H1PDX3_9GAMM</name>
<keyword evidence="1" id="KW-0732">Signal</keyword>
<proteinExistence type="predicted"/>